<dbReference type="EMBL" id="JAJGCB010000014">
    <property type="protein sequence ID" value="KAJ8989406.1"/>
    <property type="molecule type" value="Genomic_DNA"/>
</dbReference>
<protein>
    <submittedName>
        <fullName evidence="1">Uncharacterized protein</fullName>
    </submittedName>
</protein>
<reference evidence="1" key="1">
    <citation type="submission" date="2023-01" db="EMBL/GenBank/DDBJ databases">
        <title>Exophiala dermititidis isolated from Cystic Fibrosis Patient.</title>
        <authorList>
            <person name="Kurbessoian T."/>
            <person name="Crocker A."/>
            <person name="Murante D."/>
            <person name="Hogan D.A."/>
            <person name="Stajich J.E."/>
        </authorList>
    </citation>
    <scope>NUCLEOTIDE SEQUENCE</scope>
    <source>
        <strain evidence="1">Ex8</strain>
    </source>
</reference>
<dbReference type="AlphaFoldDB" id="A0AAN6EQ44"/>
<comment type="caution">
    <text evidence="1">The sequence shown here is derived from an EMBL/GenBank/DDBJ whole genome shotgun (WGS) entry which is preliminary data.</text>
</comment>
<dbReference type="Proteomes" id="UP001161757">
    <property type="component" value="Unassembled WGS sequence"/>
</dbReference>
<evidence type="ECO:0000313" key="1">
    <source>
        <dbReference type="EMBL" id="KAJ8989406.1"/>
    </source>
</evidence>
<organism evidence="1 2">
    <name type="scientific">Exophiala dermatitidis</name>
    <name type="common">Black yeast-like fungus</name>
    <name type="synonym">Wangiella dermatitidis</name>
    <dbReference type="NCBI Taxonomy" id="5970"/>
    <lineage>
        <taxon>Eukaryota</taxon>
        <taxon>Fungi</taxon>
        <taxon>Dikarya</taxon>
        <taxon>Ascomycota</taxon>
        <taxon>Pezizomycotina</taxon>
        <taxon>Eurotiomycetes</taxon>
        <taxon>Chaetothyriomycetidae</taxon>
        <taxon>Chaetothyriales</taxon>
        <taxon>Herpotrichiellaceae</taxon>
        <taxon>Exophiala</taxon>
    </lineage>
</organism>
<gene>
    <name evidence="1" type="ORF">HRR80_006642</name>
</gene>
<accession>A0AAN6EQ44</accession>
<evidence type="ECO:0000313" key="2">
    <source>
        <dbReference type="Proteomes" id="UP001161757"/>
    </source>
</evidence>
<name>A0AAN6EQ44_EXODE</name>
<proteinExistence type="predicted"/>
<sequence length="110" mass="12485">MRDKLLDNGPVDLFLTRERSGIMQTHQTGSGICEMMIQSIVFCTVPIFPLAYCSTPVGLLLHSDHPPVSSKHRGLPYWYCVRPAVWQYLLYAQRSNNMPLSNMGDTPMLK</sequence>